<sequence>MFIKGKKKREELRLPILHYVVADDWINKLGEKAFSGWLRFHTWCDRTEEAREKSDYDIIPYSLEKVAKKLGCSVSTLYRSYIHPLWEYGLIDLQEYSNSVRKTTKPVNIIVYDYPQNQKELETKPLEKCRDWKKDYGSKAQFFALKLHKTNPSKNERVDPSKNERVHPSKNERVTLSKIEGNNVLNNSNNVLNNSITNETNNLLMDEEKTSVKETKLFKHLLACKIDSAVAKSIVELSIHNELQLDEYEIKEQLKQMYYETNIEGKVIIDYPTYFLNGIIMQRQQRKEKKFRKDLERVQIKKQKLQQTKAERVPFYNWLD</sequence>
<dbReference type="EMBL" id="CP020881">
    <property type="protein sequence ID" value="ART78724.1"/>
    <property type="molecule type" value="Genomic_DNA"/>
</dbReference>
<reference evidence="3 4" key="1">
    <citation type="submission" date="2017-04" db="EMBL/GenBank/DDBJ databases">
        <title>Complete Genome Sequence of the Bacillus horikoshii 20a strain from Cuatro Cienegas, Coahuila, Mexico.</title>
        <authorList>
            <person name="Zarza E."/>
            <person name="Alcaraz L.D."/>
            <person name="Aguilar-Salinas B."/>
            <person name="Islas A."/>
            <person name="Olmedo-Alvarez G."/>
        </authorList>
    </citation>
    <scope>NUCLEOTIDE SEQUENCE [LARGE SCALE GENOMIC DNA]</scope>
    <source>
        <strain evidence="3 4">20a</strain>
        <plasmid evidence="3 4">unnamed1</plasmid>
    </source>
</reference>
<keyword evidence="1" id="KW-0175">Coiled coil</keyword>
<evidence type="ECO:0000313" key="4">
    <source>
        <dbReference type="Proteomes" id="UP000195573"/>
    </source>
</evidence>
<organism evidence="3 4">
    <name type="scientific">Sutcliffiella horikoshii</name>
    <dbReference type="NCBI Taxonomy" id="79883"/>
    <lineage>
        <taxon>Bacteria</taxon>
        <taxon>Bacillati</taxon>
        <taxon>Bacillota</taxon>
        <taxon>Bacilli</taxon>
        <taxon>Bacillales</taxon>
        <taxon>Bacillaceae</taxon>
        <taxon>Sutcliffiella</taxon>
    </lineage>
</organism>
<gene>
    <name evidence="3" type="ORF">B4U37_21675</name>
</gene>
<geneLocation type="plasmid" evidence="3 4">
    <name>unnamed1</name>
</geneLocation>
<accession>A0ABN4ZKR1</accession>
<evidence type="ECO:0000256" key="1">
    <source>
        <dbReference type="SAM" id="Coils"/>
    </source>
</evidence>
<dbReference type="GeneID" id="96741012"/>
<protein>
    <recommendedName>
        <fullName evidence="5">Replication protein</fullName>
    </recommendedName>
</protein>
<evidence type="ECO:0000256" key="2">
    <source>
        <dbReference type="SAM" id="MobiDB-lite"/>
    </source>
</evidence>
<dbReference type="RefSeq" id="WP_088020444.1">
    <property type="nucleotide sequence ID" value="NZ_CP020881.1"/>
</dbReference>
<name>A0ABN4ZKR1_9BACI</name>
<proteinExistence type="predicted"/>
<feature type="region of interest" description="Disordered" evidence="2">
    <location>
        <begin position="152"/>
        <end position="172"/>
    </location>
</feature>
<evidence type="ECO:0000313" key="3">
    <source>
        <dbReference type="EMBL" id="ART78724.1"/>
    </source>
</evidence>
<keyword evidence="3" id="KW-0614">Plasmid</keyword>
<feature type="coiled-coil region" evidence="1">
    <location>
        <begin position="281"/>
        <end position="308"/>
    </location>
</feature>
<evidence type="ECO:0008006" key="5">
    <source>
        <dbReference type="Google" id="ProtNLM"/>
    </source>
</evidence>
<feature type="compositionally biased region" description="Basic and acidic residues" evidence="2">
    <location>
        <begin position="154"/>
        <end position="172"/>
    </location>
</feature>
<dbReference type="Proteomes" id="UP000195573">
    <property type="component" value="Plasmid unnamed1"/>
</dbReference>
<keyword evidence="4" id="KW-1185">Reference proteome</keyword>